<feature type="transmembrane region" description="Helical" evidence="9">
    <location>
        <begin position="381"/>
        <end position="402"/>
    </location>
</feature>
<dbReference type="PIRSF" id="PIRSF006603">
    <property type="entry name" value="DinF"/>
    <property type="match status" value="1"/>
</dbReference>
<feature type="transmembrane region" description="Helical" evidence="9">
    <location>
        <begin position="349"/>
        <end position="374"/>
    </location>
</feature>
<evidence type="ECO:0000256" key="5">
    <source>
        <dbReference type="ARBA" id="ARBA00022692"/>
    </source>
</evidence>
<protein>
    <recommendedName>
        <fullName evidence="2">Multidrug resistance protein NorM</fullName>
    </recommendedName>
    <alternativeName>
        <fullName evidence="8">Na(+)/drug antiporter</fullName>
    </alternativeName>
</protein>
<evidence type="ECO:0000256" key="1">
    <source>
        <dbReference type="ARBA" id="ARBA00004429"/>
    </source>
</evidence>
<accession>A0ABT4YW73</accession>
<keyword evidence="4" id="KW-1003">Cell membrane</keyword>
<feature type="transmembrane region" description="Helical" evidence="9">
    <location>
        <begin position="408"/>
        <end position="427"/>
    </location>
</feature>
<keyword evidence="5 9" id="KW-0812">Transmembrane</keyword>
<feature type="transmembrane region" description="Helical" evidence="9">
    <location>
        <begin position="243"/>
        <end position="269"/>
    </location>
</feature>
<keyword evidence="11" id="KW-1185">Reference proteome</keyword>
<reference evidence="10 11" key="1">
    <citation type="submission" date="2023-01" db="EMBL/GenBank/DDBJ databases">
        <title>Vibrio sp. KJ40-1 sp.nov, isolated from marine algae.</title>
        <authorList>
            <person name="Butt M."/>
            <person name="Kim J.M.J."/>
            <person name="Jeon C.O.C."/>
        </authorList>
    </citation>
    <scope>NUCLEOTIDE SEQUENCE [LARGE SCALE GENOMIC DNA]</scope>
    <source>
        <strain evidence="10 11">KJ40-1</strain>
    </source>
</reference>
<feature type="transmembrane region" description="Helical" evidence="9">
    <location>
        <begin position="12"/>
        <end position="35"/>
    </location>
</feature>
<proteinExistence type="predicted"/>
<name>A0ABT4YW73_9VIBR</name>
<feature type="transmembrane region" description="Helical" evidence="9">
    <location>
        <begin position="163"/>
        <end position="183"/>
    </location>
</feature>
<evidence type="ECO:0000256" key="9">
    <source>
        <dbReference type="SAM" id="Phobius"/>
    </source>
</evidence>
<evidence type="ECO:0000256" key="6">
    <source>
        <dbReference type="ARBA" id="ARBA00022989"/>
    </source>
</evidence>
<evidence type="ECO:0000313" key="11">
    <source>
        <dbReference type="Proteomes" id="UP001210678"/>
    </source>
</evidence>
<feature type="transmembrane region" description="Helical" evidence="9">
    <location>
        <begin position="189"/>
        <end position="207"/>
    </location>
</feature>
<dbReference type="Proteomes" id="UP001210678">
    <property type="component" value="Unassembled WGS sequence"/>
</dbReference>
<dbReference type="InterPro" id="IPR002528">
    <property type="entry name" value="MATE_fam"/>
</dbReference>
<evidence type="ECO:0000313" key="10">
    <source>
        <dbReference type="EMBL" id="MDB1125625.1"/>
    </source>
</evidence>
<keyword evidence="3" id="KW-0813">Transport</keyword>
<feature type="transmembrane region" description="Helical" evidence="9">
    <location>
        <begin position="47"/>
        <end position="70"/>
    </location>
</feature>
<keyword evidence="7 9" id="KW-0472">Membrane</keyword>
<comment type="subcellular location">
    <subcellularLocation>
        <location evidence="1">Cell inner membrane</location>
        <topology evidence="1">Multi-pass membrane protein</topology>
    </subcellularLocation>
</comment>
<dbReference type="NCBIfam" id="TIGR00797">
    <property type="entry name" value="matE"/>
    <property type="match status" value="1"/>
</dbReference>
<dbReference type="PANTHER" id="PTHR43549">
    <property type="entry name" value="MULTIDRUG RESISTANCE PROTEIN YPNP-RELATED"/>
    <property type="match status" value="1"/>
</dbReference>
<evidence type="ECO:0000256" key="8">
    <source>
        <dbReference type="ARBA" id="ARBA00030855"/>
    </source>
</evidence>
<keyword evidence="6 9" id="KW-1133">Transmembrane helix</keyword>
<dbReference type="EMBL" id="JAQLOI010000003">
    <property type="protein sequence ID" value="MDB1125625.1"/>
    <property type="molecule type" value="Genomic_DNA"/>
</dbReference>
<dbReference type="RefSeq" id="WP_272139515.1">
    <property type="nucleotide sequence ID" value="NZ_JAQLOI010000003.1"/>
</dbReference>
<feature type="transmembrane region" description="Helical" evidence="9">
    <location>
        <begin position="82"/>
        <end position="102"/>
    </location>
</feature>
<feature type="transmembrane region" description="Helical" evidence="9">
    <location>
        <begin position="275"/>
        <end position="293"/>
    </location>
</feature>
<dbReference type="InterPro" id="IPR048279">
    <property type="entry name" value="MdtK-like"/>
</dbReference>
<organism evidence="10 11">
    <name type="scientific">Vibrio algarum</name>
    <dbReference type="NCBI Taxonomy" id="3020714"/>
    <lineage>
        <taxon>Bacteria</taxon>
        <taxon>Pseudomonadati</taxon>
        <taxon>Pseudomonadota</taxon>
        <taxon>Gammaproteobacteria</taxon>
        <taxon>Vibrionales</taxon>
        <taxon>Vibrionaceae</taxon>
        <taxon>Vibrio</taxon>
    </lineage>
</organism>
<evidence type="ECO:0000256" key="7">
    <source>
        <dbReference type="ARBA" id="ARBA00023136"/>
    </source>
</evidence>
<sequence length="444" mass="48339">MLRKIIDNTLPLTFGVLSIMLVQLIDSIFIGRLGIDALTAQGLTLPFHTVIIGIQVGIGVASTSIISQAVGSKNAEAATKTATISIIVGVLILSLLSLLLWLKRPFFLSLFGDINNGVSGQGSITTLLDDYWSVWLVSAILGALLYFLSGVYRANGETKTPGYFLILASTINLILDPILMFTFDMGIRGAALASSVSFAICILILVARVKKKQWFCLSLFERKTFVYSRELMKMAIPTTTNQILPSVSAMTVTFFIAQLGTSSIAFWTLLNRMEMFSLVLALSLTMSIPPMVGRYIGEKNTTKVAELVTSAARFVLVYHLIIAIVAMLFASHLSGVVTEDVALKTTLTYALLFVPLSYGPLGLCMVIVSVFNALCEPQKALILSSFRLFIFYIPATIIGVALGSIESVLWGIFIANILAGTTAWFMFSQRVRDLNTPTEYCPST</sequence>
<gene>
    <name evidence="10" type="ORF">PGX00_18965</name>
</gene>
<dbReference type="InterPro" id="IPR052031">
    <property type="entry name" value="Membrane_Transporter-Flippase"/>
</dbReference>
<dbReference type="Pfam" id="PF01554">
    <property type="entry name" value="MatE"/>
    <property type="match status" value="2"/>
</dbReference>
<evidence type="ECO:0000256" key="2">
    <source>
        <dbReference type="ARBA" id="ARBA00013489"/>
    </source>
</evidence>
<evidence type="ECO:0000256" key="4">
    <source>
        <dbReference type="ARBA" id="ARBA00022475"/>
    </source>
</evidence>
<feature type="transmembrane region" description="Helical" evidence="9">
    <location>
        <begin position="314"/>
        <end position="337"/>
    </location>
</feature>
<evidence type="ECO:0000256" key="3">
    <source>
        <dbReference type="ARBA" id="ARBA00022448"/>
    </source>
</evidence>
<dbReference type="PANTHER" id="PTHR43549:SF3">
    <property type="entry name" value="MULTIDRUG RESISTANCE PROTEIN YPNP-RELATED"/>
    <property type="match status" value="1"/>
</dbReference>
<comment type="caution">
    <text evidence="10">The sequence shown here is derived from an EMBL/GenBank/DDBJ whole genome shotgun (WGS) entry which is preliminary data.</text>
</comment>
<feature type="transmembrane region" description="Helical" evidence="9">
    <location>
        <begin position="132"/>
        <end position="151"/>
    </location>
</feature>